<name>A0ABT4UTT5_9PSEU</name>
<comment type="similarity">
    <text evidence="1">Belongs to the V-ATPase D subunit family.</text>
</comment>
<dbReference type="EMBL" id="JAQGLA010000007">
    <property type="protein sequence ID" value="MDA3625130.1"/>
    <property type="molecule type" value="Genomic_DNA"/>
</dbReference>
<evidence type="ECO:0000256" key="4">
    <source>
        <dbReference type="SAM" id="Coils"/>
    </source>
</evidence>
<evidence type="ECO:0000313" key="6">
    <source>
        <dbReference type="Proteomes" id="UP001210380"/>
    </source>
</evidence>
<evidence type="ECO:0000256" key="2">
    <source>
        <dbReference type="ARBA" id="ARBA00022448"/>
    </source>
</evidence>
<dbReference type="InterPro" id="IPR002699">
    <property type="entry name" value="V_ATPase_D"/>
</dbReference>
<keyword evidence="2" id="KW-0813">Transport</keyword>
<protein>
    <submittedName>
        <fullName evidence="5">V-type ATP synthase subunit D</fullName>
    </submittedName>
</protein>
<proteinExistence type="inferred from homology"/>
<keyword evidence="3" id="KW-0406">Ion transport</keyword>
<evidence type="ECO:0000256" key="3">
    <source>
        <dbReference type="ARBA" id="ARBA00023065"/>
    </source>
</evidence>
<keyword evidence="6" id="KW-1185">Reference proteome</keyword>
<organism evidence="5 6">
    <name type="scientific">Saccharopolyspora oryzae</name>
    <dbReference type="NCBI Taxonomy" id="2997343"/>
    <lineage>
        <taxon>Bacteria</taxon>
        <taxon>Bacillati</taxon>
        <taxon>Actinomycetota</taxon>
        <taxon>Actinomycetes</taxon>
        <taxon>Pseudonocardiales</taxon>
        <taxon>Pseudonocardiaceae</taxon>
        <taxon>Saccharopolyspora</taxon>
    </lineage>
</organism>
<reference evidence="5 6" key="1">
    <citation type="submission" date="2022-11" db="EMBL/GenBank/DDBJ databases">
        <title>Draft genome sequence of Saccharopolyspora sp. WRP15-2 isolated from rhizosphere soils of wild rice in Thailand.</title>
        <authorList>
            <person name="Duangmal K."/>
            <person name="Kammanee S."/>
            <person name="Muangham S."/>
        </authorList>
    </citation>
    <scope>NUCLEOTIDE SEQUENCE [LARGE SCALE GENOMIC DNA]</scope>
    <source>
        <strain evidence="5 6">WRP15-2</strain>
    </source>
</reference>
<gene>
    <name evidence="5" type="ORF">OU415_06770</name>
</gene>
<feature type="coiled-coil region" evidence="4">
    <location>
        <begin position="20"/>
        <end position="47"/>
    </location>
</feature>
<dbReference type="Gene3D" id="1.10.287.3240">
    <property type="match status" value="1"/>
</dbReference>
<dbReference type="Pfam" id="PF01813">
    <property type="entry name" value="ATP-synt_D"/>
    <property type="match status" value="1"/>
</dbReference>
<comment type="caution">
    <text evidence="5">The sequence shown here is derived from an EMBL/GenBank/DDBJ whole genome shotgun (WGS) entry which is preliminary data.</text>
</comment>
<evidence type="ECO:0000256" key="1">
    <source>
        <dbReference type="ARBA" id="ARBA00005850"/>
    </source>
</evidence>
<sequence>MAEIRIPPGRAGRLRLRRRLEVAERGAALLDQKLRALQQEEHQLAARAEASGRDWARSAAAAEDWLLRAVLLGGQGGLRLADPGSPVDVSVHWTASMGVRYPVGVSRTPPSHERTSVPCGPAMIEAAEAHDTALDVALRHAADRTALRLVRAEIATTRQRVRMLRRHWIPKLRTALIAADFALEEQERSEVLLRRWARDEGRPPGSEPS</sequence>
<dbReference type="RefSeq" id="WP_270947711.1">
    <property type="nucleotide sequence ID" value="NZ_JAQGLA010000007.1"/>
</dbReference>
<keyword evidence="4" id="KW-0175">Coiled coil</keyword>
<accession>A0ABT4UTT5</accession>
<evidence type="ECO:0000313" key="5">
    <source>
        <dbReference type="EMBL" id="MDA3625130.1"/>
    </source>
</evidence>
<dbReference type="Proteomes" id="UP001210380">
    <property type="component" value="Unassembled WGS sequence"/>
</dbReference>